<reference evidence="2 3" key="1">
    <citation type="journal article" date="2011" name="J. Bacteriol.">
        <title>Genome sequence of 'Pedosphaera parvula' Ellin514, an aerobic Verrucomicrobial isolate from pasture soil.</title>
        <authorList>
            <person name="Kant R."/>
            <person name="van Passel M.W."/>
            <person name="Sangwan P."/>
            <person name="Palva A."/>
            <person name="Lucas S."/>
            <person name="Copeland A."/>
            <person name="Lapidus A."/>
            <person name="Glavina Del Rio T."/>
            <person name="Dalin E."/>
            <person name="Tice H."/>
            <person name="Bruce D."/>
            <person name="Goodwin L."/>
            <person name="Pitluck S."/>
            <person name="Chertkov O."/>
            <person name="Larimer F.W."/>
            <person name="Land M.L."/>
            <person name="Hauser L."/>
            <person name="Brettin T.S."/>
            <person name="Detter J.C."/>
            <person name="Han S."/>
            <person name="de Vos W.M."/>
            <person name="Janssen P.H."/>
            <person name="Smidt H."/>
        </authorList>
    </citation>
    <scope>NUCLEOTIDE SEQUENCE [LARGE SCALE GENOMIC DNA]</scope>
    <source>
        <strain evidence="2 3">Ellin514</strain>
    </source>
</reference>
<dbReference type="InterPro" id="IPR036179">
    <property type="entry name" value="Ig-like_dom_sf"/>
</dbReference>
<dbReference type="SMART" id="SM00409">
    <property type="entry name" value="IG"/>
    <property type="match status" value="5"/>
</dbReference>
<sequence precursor="true">MKLWRKQLSSGAQFILVLMGFWMTSSASGAGLVAAWGDNQYGQTTVPLGLGRVKEITAGSSFSAALKVDGTVVVWGRNPSYDVIPDVPAGLSNVKAISAGMFHMLALRADGTVFAWGDNTLGQTSIPGGLSNVIAIAACADHNLALKADGTLIGWGNRDPALTNIPPDLTNVIAMAGGLVHNVALKVDGTLVAWGDNSNGQTNLSAGLSNIVAVAAGDYHSLALRGDGVVFAWGSNGYGQSAVPAGLSNVVAIAAGSDRSLAMKSDGTVVIWGGNLHGERSVPAGLLATAIAGGAYHNLALVSEGPVQIIQNPQSNVGTYSSNLTFSVSVAGYQSISFQWKLRGSNVMDDAHVSGSTNSTLTINSLQFSDAGNYSVVVSNALGSVQSLDATLFVISPPLVLQQSSNQTLKAGASVTLSANVLGTPTLSYQWLFGGTNIAGANLNSLTLFNMQPSMSGDYVLVISNAYGVAQSAPISLLVTDSAPYIVQQLTNKNATPGGSLSMAIKALGSLPLSYQWRFNGIDLPGATNSILTLDSVSYGQGGYYNVAVTNAFGEAVSAKALLSVSEMALWGGNLNATIPTNVPAGLSNLVAVAAGDYHVLALKADGTTVSWFAQYSQLGSLTNTPTNATNVIAISAGGLKSMALRTDGRVVVWGDNAYDQTSVPASLTNAVAIAAGSQHCMALRSNGTVVAWGYNGFGQTSVPAGLSNVVSIAAGRYSSMALMVDGRVVVWGGSSLERTVPNNVTNIVAIAGGQGLCVAVNADGRLMQWGQAVQNFPTGLSNVVAIANTGFMGIALRKDGTVVPWGQKVNSVPDGLVNVFAMAVGGYEGTFYVALTGDGRPVIKVQPFSQFLTRGTNVQLTAFAVGAQPKNLAGGIQPMTYQWQHDGIIVPGATNTTLRLTNVQGQDMGGYRLLVSNVVGQANSATAVLSTANPRTVAIAMNSTNSFTTFGPSNALSGIWFPQVRVSHDGDGAAQSGAITNNQQSMLQTTVVGPGKVTFWWKVSSEEGFDLLKFTLDPDGRTNFAAISGEVDWELETFSIPAGSHTLYWIYSKDASVSDGQDAGWVDQVLFTPDPIVITQQPVSQSVVLGTNVTFSVQATNTAALAYQWLKNGQNLSGATQTSLTLTNVTQADAGTYAVRVSNGAIIAFSSDAVLGFLLPQVLGSAASMPDRSFSFTSHYINGGPPGSNALGAFELQASSDLVTWIGLTNSPVITNGELRFVDTNGSNYARRFYRVVEKH</sequence>
<evidence type="ECO:0000313" key="3">
    <source>
        <dbReference type="Proteomes" id="UP000003688"/>
    </source>
</evidence>
<dbReference type="SUPFAM" id="SSF50985">
    <property type="entry name" value="RCC1/BLIP-II"/>
    <property type="match status" value="3"/>
</dbReference>
<organism evidence="2 3">
    <name type="scientific">Pedosphaera parvula (strain Ellin514)</name>
    <dbReference type="NCBI Taxonomy" id="320771"/>
    <lineage>
        <taxon>Bacteria</taxon>
        <taxon>Pseudomonadati</taxon>
        <taxon>Verrucomicrobiota</taxon>
        <taxon>Pedosphaerae</taxon>
        <taxon>Pedosphaerales</taxon>
        <taxon>Pedosphaeraceae</taxon>
        <taxon>Pedosphaera</taxon>
    </lineage>
</organism>
<dbReference type="SUPFAM" id="SSF48726">
    <property type="entry name" value="Immunoglobulin"/>
    <property type="match status" value="5"/>
</dbReference>
<dbReference type="PROSITE" id="PS50012">
    <property type="entry name" value="RCC1_3"/>
    <property type="match status" value="6"/>
</dbReference>
<feature type="domain" description="Ig-like" evidence="1">
    <location>
        <begin position="306"/>
        <end position="393"/>
    </location>
</feature>
<dbReference type="PANTHER" id="PTHR45982:SF1">
    <property type="entry name" value="REGULATOR OF CHROMOSOME CONDENSATION"/>
    <property type="match status" value="1"/>
</dbReference>
<feature type="domain" description="Ig-like" evidence="1">
    <location>
        <begin position="397"/>
        <end position="476"/>
    </location>
</feature>
<dbReference type="InterPro" id="IPR009091">
    <property type="entry name" value="RCC1/BLIP-II"/>
</dbReference>
<dbReference type="Pfam" id="PF13927">
    <property type="entry name" value="Ig_3"/>
    <property type="match status" value="2"/>
</dbReference>
<dbReference type="Gene3D" id="2.60.40.10">
    <property type="entry name" value="Immunoglobulins"/>
    <property type="match status" value="3"/>
</dbReference>
<protein>
    <submittedName>
        <fullName evidence="2">Immunoglobulin V-set domain protein</fullName>
    </submittedName>
</protein>
<dbReference type="PANTHER" id="PTHR45982">
    <property type="entry name" value="REGULATOR OF CHROMOSOME CONDENSATION"/>
    <property type="match status" value="1"/>
</dbReference>
<dbReference type="PROSITE" id="PS50835">
    <property type="entry name" value="IG_LIKE"/>
    <property type="match status" value="4"/>
</dbReference>
<dbReference type="AlphaFoldDB" id="B9XIC4"/>
<keyword evidence="3" id="KW-1185">Reference proteome</keyword>
<dbReference type="PROSITE" id="PS00626">
    <property type="entry name" value="RCC1_2"/>
    <property type="match status" value="1"/>
</dbReference>
<dbReference type="InterPro" id="IPR003598">
    <property type="entry name" value="Ig_sub2"/>
</dbReference>
<dbReference type="STRING" id="320771.Cflav_PD3355"/>
<dbReference type="SMART" id="SM00408">
    <property type="entry name" value="IGc2"/>
    <property type="match status" value="5"/>
</dbReference>
<comment type="caution">
    <text evidence="2">The sequence shown here is derived from an EMBL/GenBank/DDBJ whole genome shotgun (WGS) entry which is preliminary data.</text>
</comment>
<gene>
    <name evidence="2" type="ORF">Cflav_PD3355</name>
</gene>
<feature type="domain" description="Ig-like" evidence="1">
    <location>
        <begin position="842"/>
        <end position="931"/>
    </location>
</feature>
<dbReference type="InterPro" id="IPR007110">
    <property type="entry name" value="Ig-like_dom"/>
</dbReference>
<dbReference type="InterPro" id="IPR051553">
    <property type="entry name" value="Ran_GTPase-activating"/>
</dbReference>
<proteinExistence type="predicted"/>
<accession>B9XIC4</accession>
<evidence type="ECO:0000313" key="2">
    <source>
        <dbReference type="EMBL" id="EEF60385.1"/>
    </source>
</evidence>
<dbReference type="EMBL" id="ABOX02000017">
    <property type="protein sequence ID" value="EEF60385.1"/>
    <property type="molecule type" value="Genomic_DNA"/>
</dbReference>
<dbReference type="Pfam" id="PF07679">
    <property type="entry name" value="I-set"/>
    <property type="match status" value="1"/>
</dbReference>
<dbReference type="InterPro" id="IPR013098">
    <property type="entry name" value="Ig_I-set"/>
</dbReference>
<dbReference type="RefSeq" id="WP_007415567.1">
    <property type="nucleotide sequence ID" value="NZ_ABOX02000017.1"/>
</dbReference>
<name>B9XIC4_PEDPL</name>
<dbReference type="InterPro" id="IPR000408">
    <property type="entry name" value="Reg_chr_condens"/>
</dbReference>
<dbReference type="CDD" id="cd00096">
    <property type="entry name" value="Ig"/>
    <property type="match status" value="3"/>
</dbReference>
<dbReference type="OrthoDB" id="182883at2"/>
<evidence type="ECO:0000259" key="1">
    <source>
        <dbReference type="PROSITE" id="PS50835"/>
    </source>
</evidence>
<dbReference type="InterPro" id="IPR013783">
    <property type="entry name" value="Ig-like_fold"/>
</dbReference>
<dbReference type="Gene3D" id="2.130.10.30">
    <property type="entry name" value="Regulator of chromosome condensation 1/beta-lactamase-inhibitor protein II"/>
    <property type="match status" value="4"/>
</dbReference>
<dbReference type="InterPro" id="IPR003599">
    <property type="entry name" value="Ig_sub"/>
</dbReference>
<dbReference type="Proteomes" id="UP000003688">
    <property type="component" value="Unassembled WGS sequence"/>
</dbReference>
<feature type="domain" description="Ig-like" evidence="1">
    <location>
        <begin position="1076"/>
        <end position="1157"/>
    </location>
</feature>
<dbReference type="Pfam" id="PF13540">
    <property type="entry name" value="RCC1_2"/>
    <property type="match status" value="8"/>
</dbReference>